<dbReference type="Proteomes" id="UP000729402">
    <property type="component" value="Unassembled WGS sequence"/>
</dbReference>
<keyword evidence="2 8" id="KW-0805">Transcription regulation</keyword>
<evidence type="ECO:0000313" key="10">
    <source>
        <dbReference type="EMBL" id="KAG8092905.1"/>
    </source>
</evidence>
<dbReference type="InterPro" id="IPR001289">
    <property type="entry name" value="NFYA"/>
</dbReference>
<feature type="compositionally biased region" description="Basic residues" evidence="9">
    <location>
        <begin position="134"/>
        <end position="143"/>
    </location>
</feature>
<keyword evidence="11" id="KW-1185">Reference proteome</keyword>
<feature type="compositionally biased region" description="Polar residues" evidence="9">
    <location>
        <begin position="342"/>
        <end position="359"/>
    </location>
</feature>
<evidence type="ECO:0000256" key="3">
    <source>
        <dbReference type="ARBA" id="ARBA00023125"/>
    </source>
</evidence>
<protein>
    <recommendedName>
        <fullName evidence="8">Nuclear transcription factor Y subunit</fullName>
    </recommendedName>
</protein>
<dbReference type="Pfam" id="PF02045">
    <property type="entry name" value="CBFB_NFYA"/>
    <property type="match status" value="1"/>
</dbReference>
<comment type="caution">
    <text evidence="10">The sequence shown here is derived from an EMBL/GenBank/DDBJ whole genome shotgun (WGS) entry which is preliminary data.</text>
</comment>
<evidence type="ECO:0000256" key="8">
    <source>
        <dbReference type="RuleBase" id="RU367155"/>
    </source>
</evidence>
<dbReference type="GO" id="GO:0016602">
    <property type="term" value="C:CCAAT-binding factor complex"/>
    <property type="evidence" value="ECO:0007669"/>
    <property type="project" value="InterPro"/>
</dbReference>
<evidence type="ECO:0000256" key="9">
    <source>
        <dbReference type="SAM" id="MobiDB-lite"/>
    </source>
</evidence>
<comment type="subcellular location">
    <subcellularLocation>
        <location evidence="1 8">Nucleus</location>
    </subcellularLocation>
</comment>
<feature type="region of interest" description="Disordered" evidence="9">
    <location>
        <begin position="104"/>
        <end position="143"/>
    </location>
</feature>
<comment type="similarity">
    <text evidence="8">Belongs to the NFYA/HAP2 subunit family.</text>
</comment>
<evidence type="ECO:0000256" key="6">
    <source>
        <dbReference type="ARBA" id="ARBA00023242"/>
    </source>
</evidence>
<dbReference type="PROSITE" id="PS00686">
    <property type="entry name" value="NFYA_HAP2_1"/>
    <property type="match status" value="1"/>
</dbReference>
<dbReference type="EMBL" id="JAAALK010000080">
    <property type="protein sequence ID" value="KAG8092905.1"/>
    <property type="molecule type" value="Genomic_DNA"/>
</dbReference>
<keyword evidence="5 8" id="KW-0804">Transcription</keyword>
<feature type="region of interest" description="Disordered" evidence="9">
    <location>
        <begin position="1"/>
        <end position="73"/>
    </location>
</feature>
<dbReference type="GO" id="GO:0003700">
    <property type="term" value="F:DNA-binding transcription factor activity"/>
    <property type="evidence" value="ECO:0007669"/>
    <property type="project" value="UniProtKB-UniRule"/>
</dbReference>
<evidence type="ECO:0000256" key="1">
    <source>
        <dbReference type="ARBA" id="ARBA00004123"/>
    </source>
</evidence>
<sequence>MAPLPVPRSAHHPASKPSRVGVGEEPAEVAARTAGLDGPLPRGQVADGEERHEVSEVGEEEAAAGCGSSDIGSHTRGCARAHRACAVRHPRAAIGRPGCRASSAFLPDSSPPRDADAAVSSPSSRCPLRSPDRARRRRRPPSRLRARLVSRTLFARSNFINISCASYKKKAWLLLSMMFQATMELMSDSNSKGKLNLRTSRKPQLLVQDMSHAMGQIAYPNIDPYYGNLYAAYGGQPMMHAPLVGLHPPGLPLPTDAIEEPVYVNAKQYNAILRRRQSRAKAESEKKVAKGRKPYLHESRHQHALKRARGAGGRFLNSKSDDKEEHSDSSSKDKQDGDAPHNSGQPSTSPSLKGASSAN</sequence>
<organism evidence="10 11">
    <name type="scientific">Zizania palustris</name>
    <name type="common">Northern wild rice</name>
    <dbReference type="NCBI Taxonomy" id="103762"/>
    <lineage>
        <taxon>Eukaryota</taxon>
        <taxon>Viridiplantae</taxon>
        <taxon>Streptophyta</taxon>
        <taxon>Embryophyta</taxon>
        <taxon>Tracheophyta</taxon>
        <taxon>Spermatophyta</taxon>
        <taxon>Magnoliopsida</taxon>
        <taxon>Liliopsida</taxon>
        <taxon>Poales</taxon>
        <taxon>Poaceae</taxon>
        <taxon>BOP clade</taxon>
        <taxon>Oryzoideae</taxon>
        <taxon>Oryzeae</taxon>
        <taxon>Zizaniinae</taxon>
        <taxon>Zizania</taxon>
    </lineage>
</organism>
<evidence type="ECO:0000256" key="4">
    <source>
        <dbReference type="ARBA" id="ARBA00023159"/>
    </source>
</evidence>
<reference evidence="10" key="2">
    <citation type="submission" date="2021-02" db="EMBL/GenBank/DDBJ databases">
        <authorList>
            <person name="Kimball J.A."/>
            <person name="Haas M.W."/>
            <person name="Macchietto M."/>
            <person name="Kono T."/>
            <person name="Duquette J."/>
            <person name="Shao M."/>
        </authorList>
    </citation>
    <scope>NUCLEOTIDE SEQUENCE</scope>
    <source>
        <tissue evidence="10">Fresh leaf tissue</tissue>
    </source>
</reference>
<dbReference type="OrthoDB" id="1097733at2759"/>
<feature type="region of interest" description="Disordered" evidence="9">
    <location>
        <begin position="275"/>
        <end position="359"/>
    </location>
</feature>
<keyword evidence="4" id="KW-0010">Activator</keyword>
<accession>A0A8J6BU06</accession>
<feature type="compositionally biased region" description="Low complexity" evidence="9">
    <location>
        <begin position="120"/>
        <end position="129"/>
    </location>
</feature>
<dbReference type="GO" id="GO:0003677">
    <property type="term" value="F:DNA binding"/>
    <property type="evidence" value="ECO:0007669"/>
    <property type="project" value="UniProtKB-KW"/>
</dbReference>
<dbReference type="PROSITE" id="PS51152">
    <property type="entry name" value="NFYA_HAP2_2"/>
    <property type="match status" value="1"/>
</dbReference>
<comment type="subunit">
    <text evidence="7">Heterotrimeric transcription factor composed of three components, NF-YA, NF-YB and NF-YC. NF-YB and NF-YC must interact and dimerize for NF-YA association and DNA binding.</text>
</comment>
<evidence type="ECO:0000256" key="7">
    <source>
        <dbReference type="ARBA" id="ARBA00025911"/>
    </source>
</evidence>
<dbReference type="AlphaFoldDB" id="A0A8J6BU06"/>
<dbReference type="PANTHER" id="PTHR12632">
    <property type="entry name" value="TRANSCRIPTION FACTOR NF-Y ALPHA-RELATED"/>
    <property type="match status" value="1"/>
</dbReference>
<proteinExistence type="inferred from homology"/>
<name>A0A8J6BU06_ZIZPA</name>
<gene>
    <name evidence="10" type="ORF">GUJ93_ZPchr0012g19578</name>
</gene>
<keyword evidence="6 8" id="KW-0539">Nucleus</keyword>
<evidence type="ECO:0000256" key="5">
    <source>
        <dbReference type="ARBA" id="ARBA00023163"/>
    </source>
</evidence>
<evidence type="ECO:0000313" key="11">
    <source>
        <dbReference type="Proteomes" id="UP000729402"/>
    </source>
</evidence>
<evidence type="ECO:0000256" key="2">
    <source>
        <dbReference type="ARBA" id="ARBA00023015"/>
    </source>
</evidence>
<dbReference type="InterPro" id="IPR018362">
    <property type="entry name" value="CCAAT-binding_factor_CS"/>
</dbReference>
<feature type="compositionally biased region" description="Basic and acidic residues" evidence="9">
    <location>
        <begin position="319"/>
        <end position="339"/>
    </location>
</feature>
<reference evidence="10" key="1">
    <citation type="journal article" date="2021" name="bioRxiv">
        <title>Whole Genome Assembly and Annotation of Northern Wild Rice, Zizania palustris L., Supports a Whole Genome Duplication in the Zizania Genus.</title>
        <authorList>
            <person name="Haas M."/>
            <person name="Kono T."/>
            <person name="Macchietto M."/>
            <person name="Millas R."/>
            <person name="McGilp L."/>
            <person name="Shao M."/>
            <person name="Duquette J."/>
            <person name="Hirsch C.N."/>
            <person name="Kimball J."/>
        </authorList>
    </citation>
    <scope>NUCLEOTIDE SEQUENCE</scope>
    <source>
        <tissue evidence="10">Fresh leaf tissue</tissue>
    </source>
</reference>
<keyword evidence="3 8" id="KW-0238">DNA-binding</keyword>
<dbReference type="SMART" id="SM00521">
    <property type="entry name" value="CBF"/>
    <property type="match status" value="1"/>
</dbReference>
<comment type="function">
    <text evidence="8">Component of the sequence-specific heterotrimeric transcription factor (NF-Y) which specifically recognizes a 5'-CCAAT-3' box motif found in the promoters of its target genes.</text>
</comment>